<evidence type="ECO:0000313" key="4">
    <source>
        <dbReference type="Proteomes" id="UP000680805"/>
    </source>
</evidence>
<protein>
    <submittedName>
        <fullName evidence="3">GIY-YIG nuclease family protein</fullName>
    </submittedName>
</protein>
<evidence type="ECO:0000259" key="2">
    <source>
        <dbReference type="PROSITE" id="PS50164"/>
    </source>
</evidence>
<dbReference type="InterPro" id="IPR035901">
    <property type="entry name" value="GIY-YIG_endonuc_sf"/>
</dbReference>
<dbReference type="Gene3D" id="3.40.1440.10">
    <property type="entry name" value="GIY-YIG endonuclease"/>
    <property type="match status" value="1"/>
</dbReference>
<feature type="domain" description="GIY-YIG" evidence="2">
    <location>
        <begin position="5"/>
        <end position="81"/>
    </location>
</feature>
<reference evidence="3" key="1">
    <citation type="submission" date="2021-06" db="EMBL/GenBank/DDBJ databases">
        <title>Bradyrhizobium sp. S2-11-2 Genome sequencing.</title>
        <authorList>
            <person name="Jin L."/>
        </authorList>
    </citation>
    <scope>NUCLEOTIDE SEQUENCE</scope>
    <source>
        <strain evidence="3">S2-11-2</strain>
    </source>
</reference>
<sequence length="97" mass="11502">MCRVNAYYVYILASGRHGTLYIGVTNNLRTRLEQHRSGRGSEFVKKYGVYRLVYVESFTSAPEAIAREKQLKNWHRNWKIRLIEEDNLDWSDLSHLL</sequence>
<comment type="similarity">
    <text evidence="1">Belongs to the UPF0213 family.</text>
</comment>
<proteinExistence type="inferred from homology"/>
<dbReference type="InterPro" id="IPR000305">
    <property type="entry name" value="GIY-YIG_endonuc"/>
</dbReference>
<dbReference type="SUPFAM" id="SSF82771">
    <property type="entry name" value="GIY-YIG endonuclease"/>
    <property type="match status" value="1"/>
</dbReference>
<dbReference type="Pfam" id="PF01541">
    <property type="entry name" value="GIY-YIG"/>
    <property type="match status" value="1"/>
</dbReference>
<name>A0A975NNG8_9BRAD</name>
<evidence type="ECO:0000256" key="1">
    <source>
        <dbReference type="ARBA" id="ARBA00007435"/>
    </source>
</evidence>
<accession>A0A975NNG8</accession>
<dbReference type="RefSeq" id="WP_215613673.1">
    <property type="nucleotide sequence ID" value="NZ_CP076135.1"/>
</dbReference>
<dbReference type="CDD" id="cd10448">
    <property type="entry name" value="GIY-YIG_unchar_3"/>
    <property type="match status" value="1"/>
</dbReference>
<dbReference type="PROSITE" id="PS50164">
    <property type="entry name" value="GIY_YIG"/>
    <property type="match status" value="1"/>
</dbReference>
<dbReference type="InterPro" id="IPR050190">
    <property type="entry name" value="UPF0213_domain"/>
</dbReference>
<gene>
    <name evidence="3" type="ORF">KMZ68_24490</name>
</gene>
<dbReference type="SMART" id="SM00465">
    <property type="entry name" value="GIYc"/>
    <property type="match status" value="1"/>
</dbReference>
<dbReference type="PANTHER" id="PTHR34477">
    <property type="entry name" value="UPF0213 PROTEIN YHBQ"/>
    <property type="match status" value="1"/>
</dbReference>
<dbReference type="AlphaFoldDB" id="A0A975NNG8"/>
<dbReference type="Proteomes" id="UP000680805">
    <property type="component" value="Chromosome"/>
</dbReference>
<evidence type="ECO:0000313" key="3">
    <source>
        <dbReference type="EMBL" id="QWG18070.1"/>
    </source>
</evidence>
<organism evidence="3 4">
    <name type="scientific">Bradyrhizobium sediminis</name>
    <dbReference type="NCBI Taxonomy" id="2840469"/>
    <lineage>
        <taxon>Bacteria</taxon>
        <taxon>Pseudomonadati</taxon>
        <taxon>Pseudomonadota</taxon>
        <taxon>Alphaproteobacteria</taxon>
        <taxon>Hyphomicrobiales</taxon>
        <taxon>Nitrobacteraceae</taxon>
        <taxon>Bradyrhizobium</taxon>
    </lineage>
</organism>
<dbReference type="EMBL" id="CP076135">
    <property type="protein sequence ID" value="QWG18070.1"/>
    <property type="molecule type" value="Genomic_DNA"/>
</dbReference>
<dbReference type="PANTHER" id="PTHR34477:SF5">
    <property type="entry name" value="BSL5627 PROTEIN"/>
    <property type="match status" value="1"/>
</dbReference>
<dbReference type="KEGG" id="bsei:KMZ68_24490"/>